<proteinExistence type="predicted"/>
<name>A0A1V9X4A6_9ACAR</name>
<evidence type="ECO:0000313" key="3">
    <source>
        <dbReference type="Proteomes" id="UP000192247"/>
    </source>
</evidence>
<gene>
    <name evidence="2" type="ORF">BIW11_04602</name>
</gene>
<keyword evidence="2" id="KW-0548">Nucleotidyltransferase</keyword>
<accession>A0A1V9X4A6</accession>
<comment type="caution">
    <text evidence="2">The sequence shown here is derived from an EMBL/GenBank/DDBJ whole genome shotgun (WGS) entry which is preliminary data.</text>
</comment>
<dbReference type="Proteomes" id="UP000192247">
    <property type="component" value="Unassembled WGS sequence"/>
</dbReference>
<dbReference type="OrthoDB" id="6627400at2759"/>
<feature type="compositionally biased region" description="Basic and acidic residues" evidence="1">
    <location>
        <begin position="51"/>
        <end position="62"/>
    </location>
</feature>
<evidence type="ECO:0000313" key="2">
    <source>
        <dbReference type="EMBL" id="OQR68211.1"/>
    </source>
</evidence>
<keyword evidence="2" id="KW-0695">RNA-directed DNA polymerase</keyword>
<dbReference type="EMBL" id="MNPL01025630">
    <property type="protein sequence ID" value="OQR68211.1"/>
    <property type="molecule type" value="Genomic_DNA"/>
</dbReference>
<sequence length="243" mass="27775">MRKSCENDRTSKANNATSVRSQRGQEKTACNSRRLYDSLCGSRMGRKGASSKKECKAPGQRAKDNCDTNVQSIQDCDTSSQKERKCTAIICRRMSSGQRPWPNSKRNGTIWRTQLADGRKGSYATWMNGVAEHTDTTYRLTQMLTGHGCVRHYLYRIRKANSPICDMCNSGEDDTAEHTLFNCHRYEEERAEMNRRIGQVATTEDLVIMLASEDGWQAVEKFSEAVIKRKEANERHRPRHEID</sequence>
<reference evidence="2 3" key="1">
    <citation type="journal article" date="2017" name="Gigascience">
        <title>Draft genome of the honey bee ectoparasitic mite, Tropilaelaps mercedesae, is shaped by the parasitic life history.</title>
        <authorList>
            <person name="Dong X."/>
            <person name="Armstrong S.D."/>
            <person name="Xia D."/>
            <person name="Makepeace B.L."/>
            <person name="Darby A.C."/>
            <person name="Kadowaki T."/>
        </authorList>
    </citation>
    <scope>NUCLEOTIDE SEQUENCE [LARGE SCALE GENOMIC DNA]</scope>
    <source>
        <strain evidence="2">Wuxi-XJTLU</strain>
    </source>
</reference>
<protein>
    <submittedName>
        <fullName evidence="2">Reverse transcriptase-like</fullName>
    </submittedName>
</protein>
<evidence type="ECO:0000256" key="1">
    <source>
        <dbReference type="SAM" id="MobiDB-lite"/>
    </source>
</evidence>
<dbReference type="STRING" id="418985.A0A1V9X4A6"/>
<dbReference type="AlphaFoldDB" id="A0A1V9X4A6"/>
<keyword evidence="2" id="KW-0808">Transferase</keyword>
<feature type="region of interest" description="Disordered" evidence="1">
    <location>
        <begin position="1"/>
        <end position="62"/>
    </location>
</feature>
<keyword evidence="3" id="KW-1185">Reference proteome</keyword>
<feature type="compositionally biased region" description="Polar residues" evidence="1">
    <location>
        <begin position="12"/>
        <end position="22"/>
    </location>
</feature>
<organism evidence="2 3">
    <name type="scientific">Tropilaelaps mercedesae</name>
    <dbReference type="NCBI Taxonomy" id="418985"/>
    <lineage>
        <taxon>Eukaryota</taxon>
        <taxon>Metazoa</taxon>
        <taxon>Ecdysozoa</taxon>
        <taxon>Arthropoda</taxon>
        <taxon>Chelicerata</taxon>
        <taxon>Arachnida</taxon>
        <taxon>Acari</taxon>
        <taxon>Parasitiformes</taxon>
        <taxon>Mesostigmata</taxon>
        <taxon>Gamasina</taxon>
        <taxon>Dermanyssoidea</taxon>
        <taxon>Laelapidae</taxon>
        <taxon>Tropilaelaps</taxon>
    </lineage>
</organism>
<dbReference type="InParanoid" id="A0A1V9X4A6"/>
<dbReference type="GO" id="GO:0003964">
    <property type="term" value="F:RNA-directed DNA polymerase activity"/>
    <property type="evidence" value="ECO:0007669"/>
    <property type="project" value="UniProtKB-KW"/>
</dbReference>
<feature type="compositionally biased region" description="Basic and acidic residues" evidence="1">
    <location>
        <begin position="1"/>
        <end position="11"/>
    </location>
</feature>